<dbReference type="InterPro" id="IPR051860">
    <property type="entry name" value="Plasmodium_CSP_Invasion"/>
</dbReference>
<dbReference type="Proteomes" id="UP001470230">
    <property type="component" value="Unassembled WGS sequence"/>
</dbReference>
<organism evidence="4 5">
    <name type="scientific">Tritrichomonas musculus</name>
    <dbReference type="NCBI Taxonomy" id="1915356"/>
    <lineage>
        <taxon>Eukaryota</taxon>
        <taxon>Metamonada</taxon>
        <taxon>Parabasalia</taxon>
        <taxon>Tritrichomonadida</taxon>
        <taxon>Tritrichomonadidae</taxon>
        <taxon>Tritrichomonas</taxon>
    </lineage>
</organism>
<dbReference type="Gene3D" id="3.10.20.90">
    <property type="entry name" value="Phosphatidylinositol 3-kinase Catalytic Subunit, Chain A, domain 1"/>
    <property type="match status" value="1"/>
</dbReference>
<dbReference type="SUPFAM" id="SSF54236">
    <property type="entry name" value="Ubiquitin-like"/>
    <property type="match status" value="1"/>
</dbReference>
<protein>
    <recommendedName>
        <fullName evidence="3">Ubiquitin-like domain-containing protein</fullName>
    </recommendedName>
</protein>
<sequence length="293" mass="33407">MEVYVKNVREKNAITVLLQPESTVLDLKNVLGEKYGVPTSKIKLIFNSILLKDDTQPVIEIDFEENLPINFYVQAPSKKDQPQTQSQVQPQIQPQVQPQIQPQVQPQIQPQVQPQIQPQVQPQIQPQVQPQIQPQVQPQIQPQVQPQIQITGSVSPSQPIITISQPQTQLSPNQWEIDYINQLVKANYGPNYKAEITGKQGNRWIVKVTSNDIGTINSPQEIENMKESLMQIYNEMDAEDQNKVNMLKDIGVDFYDAIYAYTCNGNDYERAKVHCIHVKQTIDAYKAYGFDMA</sequence>
<accession>A0ABR2K0K1</accession>
<keyword evidence="1" id="KW-0677">Repeat</keyword>
<comment type="caution">
    <text evidence="4">The sequence shown here is derived from an EMBL/GenBank/DDBJ whole genome shotgun (WGS) entry which is preliminary data.</text>
</comment>
<reference evidence="4 5" key="1">
    <citation type="submission" date="2024-04" db="EMBL/GenBank/DDBJ databases">
        <title>Tritrichomonas musculus Genome.</title>
        <authorList>
            <person name="Alves-Ferreira E."/>
            <person name="Grigg M."/>
            <person name="Lorenzi H."/>
            <person name="Galac M."/>
        </authorList>
    </citation>
    <scope>NUCLEOTIDE SEQUENCE [LARGE SCALE GENOMIC DNA]</scope>
    <source>
        <strain evidence="4 5">EAF2021</strain>
    </source>
</reference>
<dbReference type="InterPro" id="IPR029071">
    <property type="entry name" value="Ubiquitin-like_domsf"/>
</dbReference>
<keyword evidence="5" id="KW-1185">Reference proteome</keyword>
<dbReference type="SMART" id="SM00213">
    <property type="entry name" value="UBQ"/>
    <property type="match status" value="1"/>
</dbReference>
<evidence type="ECO:0000313" key="4">
    <source>
        <dbReference type="EMBL" id="KAK8884241.1"/>
    </source>
</evidence>
<dbReference type="InterPro" id="IPR000626">
    <property type="entry name" value="Ubiquitin-like_dom"/>
</dbReference>
<dbReference type="Pfam" id="PF00240">
    <property type="entry name" value="ubiquitin"/>
    <property type="match status" value="1"/>
</dbReference>
<dbReference type="PANTHER" id="PTHR44826:SF3">
    <property type="entry name" value="SPORE COAT PROTEIN SP85"/>
    <property type="match status" value="1"/>
</dbReference>
<feature type="domain" description="Ubiquitin-like" evidence="3">
    <location>
        <begin position="1"/>
        <end position="78"/>
    </location>
</feature>
<feature type="region of interest" description="Disordered" evidence="2">
    <location>
        <begin position="76"/>
        <end position="100"/>
    </location>
</feature>
<evidence type="ECO:0000259" key="3">
    <source>
        <dbReference type="PROSITE" id="PS50053"/>
    </source>
</evidence>
<dbReference type="PROSITE" id="PS50053">
    <property type="entry name" value="UBIQUITIN_2"/>
    <property type="match status" value="1"/>
</dbReference>
<feature type="compositionally biased region" description="Low complexity" evidence="2">
    <location>
        <begin position="82"/>
        <end position="100"/>
    </location>
</feature>
<dbReference type="EMBL" id="JAPFFF010000008">
    <property type="protein sequence ID" value="KAK8884241.1"/>
    <property type="molecule type" value="Genomic_DNA"/>
</dbReference>
<proteinExistence type="predicted"/>
<dbReference type="CDD" id="cd17039">
    <property type="entry name" value="Ubl_ubiquitin_like"/>
    <property type="match status" value="1"/>
</dbReference>
<dbReference type="PANTHER" id="PTHR44826">
    <property type="entry name" value="SPORE COAT PROTEIN SP85"/>
    <property type="match status" value="1"/>
</dbReference>
<gene>
    <name evidence="4" type="ORF">M9Y10_043349</name>
</gene>
<evidence type="ECO:0000313" key="5">
    <source>
        <dbReference type="Proteomes" id="UP001470230"/>
    </source>
</evidence>
<evidence type="ECO:0000256" key="1">
    <source>
        <dbReference type="ARBA" id="ARBA00022737"/>
    </source>
</evidence>
<name>A0ABR2K0K1_9EUKA</name>
<evidence type="ECO:0000256" key="2">
    <source>
        <dbReference type="SAM" id="MobiDB-lite"/>
    </source>
</evidence>